<proteinExistence type="inferred from homology"/>
<dbReference type="InterPro" id="IPR040227">
    <property type="entry name" value="Nibrin-rel"/>
</dbReference>
<feature type="region of interest" description="Disordered" evidence="6">
    <location>
        <begin position="656"/>
        <end position="723"/>
    </location>
</feature>
<feature type="compositionally biased region" description="Basic and acidic residues" evidence="6">
    <location>
        <begin position="656"/>
        <end position="674"/>
    </location>
</feature>
<sequence length="723" mass="82193">MWILSSDGDFLRGAFCQLFSQLTWADHPPGKRIWLKPGKRYLFGRVQAGTTHAINSATISRHHLVIEVGRVQQGDGLHIHARSKLTLTDQKSKCGTIIDGETIKGTTKELSGRDEYSVVLGRYPHPLKYVAYILFRVILDLSTYVSTSDRIKWCPVVLSFSFGSQEEDPLSHAQSRLEDLDIKTILPYVVDKTTHVVQKKRNTAKGLQALINGKHIVDPAYIEHLVYAATSTELEREEALCPLELDFDAAWPDPTKHLPPRGKETTDLPDSAYEPQLERLDVFEGYTFVFCDSSRFEELQGPITNGHGKALLFKVEPEKNTPQELIDYMTRASGNKGLARDLDGSGGVLLVQPRKKRHEKWFERFENEVGRLTGQRSIEPGEFLDSILRNNASKLYRPYKPLVVEEPTAQSQDQVMEDPEELAPSRLAATSTRAVTTEETQKSRRPTKRTRTQQTYVPKFKDFDDGFDMESIPVYTLEAEDVPEEPSQTTAMNSMPDQSVQDQEMSDVDDGVSELLPGATAMKQHFNGRTRRAATPPPQPPPKSKRPKLDVIKAVRQHREAEDRAAMARWEEEETAAIVDGMDLSRIQNLAIIEEMPVLEKARPDRPSNGDGDRWDDRWNGRKNFKKFRRKGDGGVQHRIQAIIVPLEEANRRTFDAGSEHRSCNNSPRTERHLSVVQESNDTTTTSQPSSQRTTLRARKRSRTRDSDSEDGLRFRFRRKKQR</sequence>
<evidence type="ECO:0000256" key="4">
    <source>
        <dbReference type="ARBA" id="ARBA00023242"/>
    </source>
</evidence>
<feature type="domain" description="FHA" evidence="7">
    <location>
        <begin position="41"/>
        <end position="103"/>
    </location>
</feature>
<evidence type="ECO:0000256" key="2">
    <source>
        <dbReference type="ARBA" id="ARBA00022763"/>
    </source>
</evidence>
<name>C5PJF9_COCP7</name>
<dbReference type="GO" id="GO:0003684">
    <property type="term" value="F:damaged DNA binding"/>
    <property type="evidence" value="ECO:0007669"/>
    <property type="project" value="TreeGrafter"/>
</dbReference>
<feature type="compositionally biased region" description="Polar residues" evidence="6">
    <location>
        <begin position="486"/>
        <end position="500"/>
    </location>
</feature>
<keyword evidence="2" id="KW-0227">DNA damage</keyword>
<feature type="region of interest" description="Disordered" evidence="6">
    <location>
        <begin position="525"/>
        <end position="547"/>
    </location>
</feature>
<dbReference type="SUPFAM" id="SSF49879">
    <property type="entry name" value="SMAD/FHA domain"/>
    <property type="match status" value="1"/>
</dbReference>
<accession>C5PJF9</accession>
<evidence type="ECO:0000313" key="8">
    <source>
        <dbReference type="EMBL" id="EER22858.1"/>
    </source>
</evidence>
<dbReference type="PANTHER" id="PTHR12162:SF0">
    <property type="entry name" value="NIBRIN"/>
    <property type="match status" value="1"/>
</dbReference>
<evidence type="ECO:0000313" key="9">
    <source>
        <dbReference type="Proteomes" id="UP000009084"/>
    </source>
</evidence>
<dbReference type="OrthoDB" id="552194at2759"/>
<keyword evidence="4" id="KW-0539">Nucleus</keyword>
<dbReference type="InterPro" id="IPR000253">
    <property type="entry name" value="FHA_dom"/>
</dbReference>
<dbReference type="InterPro" id="IPR008984">
    <property type="entry name" value="SMAD_FHA_dom_sf"/>
</dbReference>
<evidence type="ECO:0000256" key="6">
    <source>
        <dbReference type="SAM" id="MobiDB-lite"/>
    </source>
</evidence>
<gene>
    <name evidence="8" type="ORF">CPC735_021570</name>
</gene>
<dbReference type="GO" id="GO:0030870">
    <property type="term" value="C:Mre11 complex"/>
    <property type="evidence" value="ECO:0007669"/>
    <property type="project" value="InterPro"/>
</dbReference>
<dbReference type="PROSITE" id="PS50006">
    <property type="entry name" value="FHA_DOMAIN"/>
    <property type="match status" value="1"/>
</dbReference>
<feature type="compositionally biased region" description="Low complexity" evidence="6">
    <location>
        <begin position="683"/>
        <end position="695"/>
    </location>
</feature>
<reference evidence="8 9" key="1">
    <citation type="journal article" date="2009" name="Genome Res.">
        <title>Comparative genomic analyses of the human fungal pathogens Coccidioides and their relatives.</title>
        <authorList>
            <person name="Sharpton T.J."/>
            <person name="Stajich J.E."/>
            <person name="Rounsley S.D."/>
            <person name="Gardner M.J."/>
            <person name="Wortman J.R."/>
            <person name="Jordar V.S."/>
            <person name="Maiti R."/>
            <person name="Kodira C.D."/>
            <person name="Neafsey D.E."/>
            <person name="Zeng Q."/>
            <person name="Hung C.-Y."/>
            <person name="McMahan C."/>
            <person name="Muszewska A."/>
            <person name="Grynberg M."/>
            <person name="Mandel M.A."/>
            <person name="Kellner E.M."/>
            <person name="Barker B.M."/>
            <person name="Galgiani J.N."/>
            <person name="Orbach M.J."/>
            <person name="Kirkland T.N."/>
            <person name="Cole G.T."/>
            <person name="Henn M.R."/>
            <person name="Birren B.W."/>
            <person name="Taylor J.W."/>
        </authorList>
    </citation>
    <scope>NUCLEOTIDE SEQUENCE [LARGE SCALE GENOMIC DNA]</scope>
    <source>
        <strain evidence="9">C735</strain>
    </source>
</reference>
<dbReference type="EMBL" id="ACFW01000052">
    <property type="protein sequence ID" value="EER22858.1"/>
    <property type="molecule type" value="Genomic_DNA"/>
</dbReference>
<feature type="region of interest" description="Disordered" evidence="6">
    <location>
        <begin position="481"/>
        <end position="500"/>
    </location>
</feature>
<dbReference type="InterPro" id="IPR032429">
    <property type="entry name" value="Nibrin_BRCT2"/>
</dbReference>
<dbReference type="GO" id="GO:0007095">
    <property type="term" value="P:mitotic G2 DNA damage checkpoint signaling"/>
    <property type="evidence" value="ECO:0007669"/>
    <property type="project" value="InterPro"/>
</dbReference>
<dbReference type="GO" id="GO:0000724">
    <property type="term" value="P:double-strand break repair via homologous recombination"/>
    <property type="evidence" value="ECO:0007669"/>
    <property type="project" value="TreeGrafter"/>
</dbReference>
<evidence type="ECO:0000259" key="7">
    <source>
        <dbReference type="PROSITE" id="PS50006"/>
    </source>
</evidence>
<keyword evidence="3" id="KW-0234">DNA repair</keyword>
<dbReference type="VEuPathDB" id="FungiDB:CPC735_021570"/>
<comment type="subcellular location">
    <subcellularLocation>
        <location evidence="1">Nucleus</location>
    </subcellularLocation>
</comment>
<dbReference type="Gene3D" id="2.60.200.20">
    <property type="match status" value="1"/>
</dbReference>
<protein>
    <submittedName>
        <fullName evidence="8">DNA damage response protein RcaA, putative</fullName>
    </submittedName>
</protein>
<evidence type="ECO:0000256" key="3">
    <source>
        <dbReference type="ARBA" id="ARBA00023204"/>
    </source>
</evidence>
<comment type="similarity">
    <text evidence="5">Belongs to the Nibrin family.</text>
</comment>
<evidence type="ECO:0000256" key="5">
    <source>
        <dbReference type="ARBA" id="ARBA00044757"/>
    </source>
</evidence>
<evidence type="ECO:0000256" key="1">
    <source>
        <dbReference type="ARBA" id="ARBA00004123"/>
    </source>
</evidence>
<organism evidence="8 9">
    <name type="scientific">Coccidioides posadasii (strain C735)</name>
    <name type="common">Valley fever fungus</name>
    <dbReference type="NCBI Taxonomy" id="222929"/>
    <lineage>
        <taxon>Eukaryota</taxon>
        <taxon>Fungi</taxon>
        <taxon>Dikarya</taxon>
        <taxon>Ascomycota</taxon>
        <taxon>Pezizomycotina</taxon>
        <taxon>Eurotiomycetes</taxon>
        <taxon>Eurotiomycetidae</taxon>
        <taxon>Onygenales</taxon>
        <taxon>Onygenaceae</taxon>
        <taxon>Coccidioides</taxon>
    </lineage>
</organism>
<feature type="region of interest" description="Disordered" evidence="6">
    <location>
        <begin position="406"/>
        <end position="456"/>
    </location>
</feature>
<feature type="region of interest" description="Disordered" evidence="6">
    <location>
        <begin position="601"/>
        <end position="620"/>
    </location>
</feature>
<feature type="compositionally biased region" description="Polar residues" evidence="6">
    <location>
        <begin position="428"/>
        <end position="438"/>
    </location>
</feature>
<dbReference type="Proteomes" id="UP000009084">
    <property type="component" value="Unassembled WGS sequence"/>
</dbReference>
<dbReference type="Pfam" id="PF16508">
    <property type="entry name" value="NIBRIN_BRCT_II"/>
    <property type="match status" value="1"/>
</dbReference>
<dbReference type="HOGENOM" id="CLU_007951_0_0_1"/>
<feature type="compositionally biased region" description="Basic and acidic residues" evidence="6">
    <location>
        <begin position="704"/>
        <end position="714"/>
    </location>
</feature>
<dbReference type="AlphaFoldDB" id="C5PJF9"/>
<dbReference type="Pfam" id="PF00498">
    <property type="entry name" value="FHA"/>
    <property type="match status" value="1"/>
</dbReference>
<comment type="caution">
    <text evidence="8">The sequence shown here is derived from an EMBL/GenBank/DDBJ whole genome shotgun (WGS) entry which is preliminary data.</text>
</comment>
<dbReference type="PANTHER" id="PTHR12162">
    <property type="entry name" value="NIBRIN-RELATED"/>
    <property type="match status" value="1"/>
</dbReference>